<gene>
    <name evidence="10" type="ORF">GCM10011335_14520</name>
</gene>
<dbReference type="InterPro" id="IPR005467">
    <property type="entry name" value="His_kinase_dom"/>
</dbReference>
<dbReference type="FunFam" id="3.30.565.10:FF:000006">
    <property type="entry name" value="Sensor histidine kinase WalK"/>
    <property type="match status" value="1"/>
</dbReference>
<dbReference type="Proteomes" id="UP000613160">
    <property type="component" value="Unassembled WGS sequence"/>
</dbReference>
<keyword evidence="6" id="KW-1133">Transmembrane helix</keyword>
<evidence type="ECO:0000259" key="7">
    <source>
        <dbReference type="PROSITE" id="PS50109"/>
    </source>
</evidence>
<evidence type="ECO:0000256" key="2">
    <source>
        <dbReference type="ARBA" id="ARBA00012438"/>
    </source>
</evidence>
<dbReference type="Pfam" id="PF00512">
    <property type="entry name" value="HisKA"/>
    <property type="match status" value="1"/>
</dbReference>
<evidence type="ECO:0000256" key="4">
    <source>
        <dbReference type="ARBA" id="ARBA00022679"/>
    </source>
</evidence>
<dbReference type="PROSITE" id="PS50113">
    <property type="entry name" value="PAC"/>
    <property type="match status" value="1"/>
</dbReference>
<keyword evidence="6" id="KW-0812">Transmembrane</keyword>
<keyword evidence="11" id="KW-1185">Reference proteome</keyword>
<comment type="caution">
    <text evidence="10">The sequence shown here is derived from an EMBL/GenBank/DDBJ whole genome shotgun (WGS) entry which is preliminary data.</text>
</comment>
<dbReference type="SMART" id="SM00388">
    <property type="entry name" value="HisKA"/>
    <property type="match status" value="1"/>
</dbReference>
<feature type="domain" description="PAS" evidence="8">
    <location>
        <begin position="359"/>
        <end position="402"/>
    </location>
</feature>
<evidence type="ECO:0000256" key="5">
    <source>
        <dbReference type="ARBA" id="ARBA00022777"/>
    </source>
</evidence>
<dbReference type="GO" id="GO:0005886">
    <property type="term" value="C:plasma membrane"/>
    <property type="evidence" value="ECO:0007669"/>
    <property type="project" value="TreeGrafter"/>
</dbReference>
<dbReference type="GO" id="GO:0000155">
    <property type="term" value="F:phosphorelay sensor kinase activity"/>
    <property type="evidence" value="ECO:0007669"/>
    <property type="project" value="InterPro"/>
</dbReference>
<dbReference type="InterPro" id="IPR004358">
    <property type="entry name" value="Sig_transdc_His_kin-like_C"/>
</dbReference>
<dbReference type="InterPro" id="IPR003661">
    <property type="entry name" value="HisK_dim/P_dom"/>
</dbReference>
<evidence type="ECO:0000259" key="8">
    <source>
        <dbReference type="PROSITE" id="PS50112"/>
    </source>
</evidence>
<dbReference type="PANTHER" id="PTHR43047">
    <property type="entry name" value="TWO-COMPONENT HISTIDINE PROTEIN KINASE"/>
    <property type="match status" value="1"/>
</dbReference>
<dbReference type="InterPro" id="IPR036890">
    <property type="entry name" value="HATPase_C_sf"/>
</dbReference>
<accession>A0A916XUA9</accession>
<dbReference type="AlphaFoldDB" id="A0A916XUA9"/>
<dbReference type="PRINTS" id="PR00344">
    <property type="entry name" value="BCTRLSENSOR"/>
</dbReference>
<sequence>MARGLRSKAVRRFQTLGDAEPTLRRAIPIMIVGFLAILAVARFISLMEERQVIETAASQTLRLGASLVRAEQQAPGTPSNPDHAAIAANEAVELLTSAVPRELAEDGRFVVIADPSGEIVATLPGYERYVGQNLSNLFGGIQPLLMFGERAGLLRTRLDGDSALVANATLAEPLGSVTFIQKESDLFAEWRSTVSVNVTFFALTSLIMLVILYAYFRQSMRTREADELYLTTHQRVDTALSRGRCGLWDWDLSRGRMYWSRSMYEILEMPAQDGVLSFGDVAHLMHPEDGSLFTIARAIASGKIVNLDRSFRMRRSDGAYIWLRARAEITRNADNEIHVIGVAVDVTEQQALARRTDEANTRLHNAVENISESFVLWDSRGRLVLCNDQYQEVYGLPDAAVVPGAPFEEVNARARKPIETRSITSPTFVAGERVTEVMLADGRWLQVSERQTSDGGFVSIGTDITQIKMNQERLYDSERRLMATIDDLSVARRDAEAKARQLSLVNASYIVEKERAEAANRAKTTFLANMSHELRTPLNAIIGFSEIMREGSFGPIGCPKYTEYASDIHDSGHYLLKLINDILDMSKIEAGRLLLSREPINLADIIGEATKIVEVQAERKALTLVTALPERLSLAADRRATKQILLNLLANAIKFTDPGGRIEMRARQVQGAALITISDTGIGIPKESLKSLGRPFEQVENELTRTNKGTGLGLAIARSLVELHGGRMRIASTVGVGTVVSVRMPLDGRARAAGPESVRARAA</sequence>
<protein>
    <recommendedName>
        <fullName evidence="2">histidine kinase</fullName>
        <ecNumber evidence="2">2.7.13.3</ecNumber>
    </recommendedName>
</protein>
<keyword evidence="4" id="KW-0808">Transferase</keyword>
<dbReference type="EC" id="2.7.13.3" evidence="2"/>
<evidence type="ECO:0000256" key="6">
    <source>
        <dbReference type="SAM" id="Phobius"/>
    </source>
</evidence>
<dbReference type="Gene3D" id="1.10.287.130">
    <property type="match status" value="1"/>
</dbReference>
<dbReference type="InterPro" id="IPR000700">
    <property type="entry name" value="PAS-assoc_C"/>
</dbReference>
<keyword evidence="5 10" id="KW-0418">Kinase</keyword>
<dbReference type="SUPFAM" id="SSF55874">
    <property type="entry name" value="ATPase domain of HSP90 chaperone/DNA topoisomerase II/histidine kinase"/>
    <property type="match status" value="1"/>
</dbReference>
<dbReference type="Pfam" id="PF12860">
    <property type="entry name" value="PAS_7"/>
    <property type="match status" value="1"/>
</dbReference>
<feature type="domain" description="PAC" evidence="9">
    <location>
        <begin position="307"/>
        <end position="358"/>
    </location>
</feature>
<dbReference type="PANTHER" id="PTHR43047:SF72">
    <property type="entry name" value="OSMOSENSING HISTIDINE PROTEIN KINASE SLN1"/>
    <property type="match status" value="1"/>
</dbReference>
<dbReference type="SUPFAM" id="SSF55785">
    <property type="entry name" value="PYP-like sensor domain (PAS domain)"/>
    <property type="match status" value="2"/>
</dbReference>
<comment type="catalytic activity">
    <reaction evidence="1">
        <text>ATP + protein L-histidine = ADP + protein N-phospho-L-histidine.</text>
        <dbReference type="EC" id="2.7.13.3"/>
    </reaction>
</comment>
<dbReference type="PROSITE" id="PS50109">
    <property type="entry name" value="HIS_KIN"/>
    <property type="match status" value="1"/>
</dbReference>
<evidence type="ECO:0000313" key="11">
    <source>
        <dbReference type="Proteomes" id="UP000613160"/>
    </source>
</evidence>
<dbReference type="InterPro" id="IPR013655">
    <property type="entry name" value="PAS_fold_3"/>
</dbReference>
<dbReference type="PROSITE" id="PS50112">
    <property type="entry name" value="PAS"/>
    <property type="match status" value="1"/>
</dbReference>
<dbReference type="InterPro" id="IPR000014">
    <property type="entry name" value="PAS"/>
</dbReference>
<dbReference type="SUPFAM" id="SSF47384">
    <property type="entry name" value="Homodimeric domain of signal transducing histidine kinase"/>
    <property type="match status" value="1"/>
</dbReference>
<evidence type="ECO:0000256" key="1">
    <source>
        <dbReference type="ARBA" id="ARBA00000085"/>
    </source>
</evidence>
<proteinExistence type="predicted"/>
<dbReference type="InterPro" id="IPR036097">
    <property type="entry name" value="HisK_dim/P_sf"/>
</dbReference>
<dbReference type="EMBL" id="BMJJ01000003">
    <property type="protein sequence ID" value="GGD12785.1"/>
    <property type="molecule type" value="Genomic_DNA"/>
</dbReference>
<feature type="domain" description="Histidine kinase" evidence="7">
    <location>
        <begin position="529"/>
        <end position="748"/>
    </location>
</feature>
<organism evidence="10 11">
    <name type="scientific">Aureimonas glaciei</name>
    <dbReference type="NCBI Taxonomy" id="1776957"/>
    <lineage>
        <taxon>Bacteria</taxon>
        <taxon>Pseudomonadati</taxon>
        <taxon>Pseudomonadota</taxon>
        <taxon>Alphaproteobacteria</taxon>
        <taxon>Hyphomicrobiales</taxon>
        <taxon>Aurantimonadaceae</taxon>
        <taxon>Aureimonas</taxon>
    </lineage>
</organism>
<dbReference type="Gene3D" id="2.10.70.100">
    <property type="match status" value="1"/>
</dbReference>
<dbReference type="GO" id="GO:0009927">
    <property type="term" value="F:histidine phosphotransfer kinase activity"/>
    <property type="evidence" value="ECO:0007669"/>
    <property type="project" value="TreeGrafter"/>
</dbReference>
<dbReference type="SMART" id="SM00086">
    <property type="entry name" value="PAC"/>
    <property type="match status" value="1"/>
</dbReference>
<evidence type="ECO:0000259" key="9">
    <source>
        <dbReference type="PROSITE" id="PS50113"/>
    </source>
</evidence>
<reference evidence="10" key="2">
    <citation type="submission" date="2020-09" db="EMBL/GenBank/DDBJ databases">
        <authorList>
            <person name="Sun Q."/>
            <person name="Zhou Y."/>
        </authorList>
    </citation>
    <scope>NUCLEOTIDE SEQUENCE</scope>
    <source>
        <strain evidence="10">CGMCC 1.15493</strain>
    </source>
</reference>
<name>A0A916XUA9_9HYPH</name>
<keyword evidence="6" id="KW-0472">Membrane</keyword>
<dbReference type="InterPro" id="IPR001610">
    <property type="entry name" value="PAC"/>
</dbReference>
<evidence type="ECO:0000313" key="10">
    <source>
        <dbReference type="EMBL" id="GGD12785.1"/>
    </source>
</evidence>
<dbReference type="CDD" id="cd00082">
    <property type="entry name" value="HisKA"/>
    <property type="match status" value="1"/>
</dbReference>
<dbReference type="Pfam" id="PF02518">
    <property type="entry name" value="HATPase_c"/>
    <property type="match status" value="1"/>
</dbReference>
<reference evidence="10" key="1">
    <citation type="journal article" date="2014" name="Int. J. Syst. Evol. Microbiol.">
        <title>Complete genome sequence of Corynebacterium casei LMG S-19264T (=DSM 44701T), isolated from a smear-ripened cheese.</title>
        <authorList>
            <consortium name="US DOE Joint Genome Institute (JGI-PGF)"/>
            <person name="Walter F."/>
            <person name="Albersmeier A."/>
            <person name="Kalinowski J."/>
            <person name="Ruckert C."/>
        </authorList>
    </citation>
    <scope>NUCLEOTIDE SEQUENCE</scope>
    <source>
        <strain evidence="10">CGMCC 1.15493</strain>
    </source>
</reference>
<feature type="transmembrane region" description="Helical" evidence="6">
    <location>
        <begin position="26"/>
        <end position="44"/>
    </location>
</feature>
<dbReference type="SMART" id="SM00387">
    <property type="entry name" value="HATPase_c"/>
    <property type="match status" value="1"/>
</dbReference>
<dbReference type="CDD" id="cd00130">
    <property type="entry name" value="PAS"/>
    <property type="match status" value="1"/>
</dbReference>
<dbReference type="Gene3D" id="3.30.565.10">
    <property type="entry name" value="Histidine kinase-like ATPase, C-terminal domain"/>
    <property type="match status" value="1"/>
</dbReference>
<keyword evidence="3" id="KW-0597">Phosphoprotein</keyword>
<evidence type="ECO:0000256" key="3">
    <source>
        <dbReference type="ARBA" id="ARBA00022553"/>
    </source>
</evidence>
<dbReference type="InterPro" id="IPR035965">
    <property type="entry name" value="PAS-like_dom_sf"/>
</dbReference>
<dbReference type="Pfam" id="PF08447">
    <property type="entry name" value="PAS_3"/>
    <property type="match status" value="1"/>
</dbReference>
<dbReference type="RefSeq" id="WP_244639928.1">
    <property type="nucleotide sequence ID" value="NZ_BMJJ01000003.1"/>
</dbReference>
<feature type="transmembrane region" description="Helical" evidence="6">
    <location>
        <begin position="194"/>
        <end position="216"/>
    </location>
</feature>
<dbReference type="InterPro" id="IPR003594">
    <property type="entry name" value="HATPase_dom"/>
</dbReference>
<dbReference type="Gene3D" id="3.30.450.20">
    <property type="entry name" value="PAS domain"/>
    <property type="match status" value="2"/>
</dbReference>